<dbReference type="PROSITE" id="PS00440">
    <property type="entry name" value="ACYLTRANSF_C_2"/>
    <property type="match status" value="1"/>
</dbReference>
<evidence type="ECO:0000256" key="3">
    <source>
        <dbReference type="ARBA" id="ARBA00023315"/>
    </source>
</evidence>
<dbReference type="Gene3D" id="3.30.559.10">
    <property type="entry name" value="Chloramphenicol acetyltransferase-like domain"/>
    <property type="match status" value="1"/>
</dbReference>
<protein>
    <recommendedName>
        <fullName evidence="6">Choline/carnitine acyltransferase domain-containing protein</fullName>
    </recommendedName>
</protein>
<dbReference type="PANTHER" id="PTHR22589">
    <property type="entry name" value="CARNITINE O-ACYLTRANSFERASE"/>
    <property type="match status" value="1"/>
</dbReference>
<dbReference type="RefSeq" id="XP_006681719.1">
    <property type="nucleotide sequence ID" value="XM_006681656.1"/>
</dbReference>
<sequence length="719" mass="80735">MHYSNTPFVQPFSKKVRPLWRLSLPLPLSMSFLLTDFLTVCGILSTRVHNASLQTQLRLNSTGAPRTFDNHEKLPRLPIPSLQNLADKYLSSCKPLLSSELFSESETRVKEFIAPNGLGERLQERLIEHDLKEPNSWLEGFWLKAAYLGWRESLLTNSNWWCLFVKPPNQPVDLLKKHPPSGVLSSFQIQRAAGIISNALTFKDLLDSQQIPPEYSGSTPLCMNQYRNLFSTTRVPGKYEDLLISKHPSRSTHIIVLTKDQIYKVEVLDKNGSRVSLKEIERQLYAVGQSSLEAAPQPAVCILTAAHRDVWFKAYSKLCSLSSTNQDNFKAINEALFAVSLDDHASFHNVNASHLQMFHNRGGRNRWFDKAISFIISSSGQAGVNGEHASADAVVPGNLIRFIVSHEPATDPVNANTTTQLPAPQRLDWTIDDEIQQCISTEIQLAKTMSASIDSCLLHTDVYGSRFIKEVAKTSPDAYIQLVLQLSYYRQSGSVSAVYETVSTRGFKHGRTETVRSMSAETRAFVEAFDDDNILYDDKRDLFSKAIATQTSYMKQAANGQGIDRHLLGLQSMLTDEEKTQPSIFNDAGFSVSQTFNLSTSNMSPGDLFYGGFGPATSDGYGINYAIDTDEIKFSISSRNSSRTANAFKLRSTITRTLVDMLILFPKRTEVWGYGWLEKHKKEKKDANIFKKMQELSNTYRSNQKVIAARYKNGLGKQN</sequence>
<dbReference type="SUPFAM" id="SSF52777">
    <property type="entry name" value="CoA-dependent acyltransferases"/>
    <property type="match status" value="2"/>
</dbReference>
<proteinExistence type="inferred from homology"/>
<dbReference type="InterPro" id="IPR000542">
    <property type="entry name" value="Carn_acyl_trans"/>
</dbReference>
<evidence type="ECO:0000259" key="6">
    <source>
        <dbReference type="Pfam" id="PF00755"/>
    </source>
</evidence>
<dbReference type="GeneID" id="18240923"/>
<dbReference type="Proteomes" id="UP000007241">
    <property type="component" value="Unassembled WGS sequence"/>
</dbReference>
<evidence type="ECO:0000313" key="8">
    <source>
        <dbReference type="Proteomes" id="UP000007241"/>
    </source>
</evidence>
<dbReference type="InterPro" id="IPR042231">
    <property type="entry name" value="Cho/carn_acyl_trans_2"/>
</dbReference>
<keyword evidence="8" id="KW-1185">Reference proteome</keyword>
<evidence type="ECO:0000256" key="2">
    <source>
        <dbReference type="ARBA" id="ARBA00022679"/>
    </source>
</evidence>
<dbReference type="EMBL" id="GL882891">
    <property type="protein sequence ID" value="EGF77729.1"/>
    <property type="molecule type" value="Genomic_DNA"/>
</dbReference>
<keyword evidence="3 5" id="KW-0012">Acyltransferase</keyword>
<dbReference type="InterPro" id="IPR039551">
    <property type="entry name" value="Cho/carn_acyl_trans"/>
</dbReference>
<dbReference type="Pfam" id="PF00755">
    <property type="entry name" value="Carn_acyltransf"/>
    <property type="match status" value="1"/>
</dbReference>
<feature type="domain" description="Choline/carnitine acyltransferase" evidence="6">
    <location>
        <begin position="77"/>
        <end position="655"/>
    </location>
</feature>
<dbReference type="OMA" id="FRMYNIC"/>
<dbReference type="InParanoid" id="F4PAR2"/>
<dbReference type="GO" id="GO:0016746">
    <property type="term" value="F:acyltransferase activity"/>
    <property type="evidence" value="ECO:0007669"/>
    <property type="project" value="UniProtKB-KW"/>
</dbReference>
<dbReference type="STRING" id="684364.F4PAR2"/>
<dbReference type="PANTHER" id="PTHR22589:SF107">
    <property type="entry name" value="CHOLINE_CARNITINE ACYLTRANSFERASE DOMAIN-CONTAINING PROTEIN"/>
    <property type="match status" value="1"/>
</dbReference>
<name>F4PAR2_BATDJ</name>
<dbReference type="Gene3D" id="3.30.559.70">
    <property type="entry name" value="Choline/Carnitine o-acyltransferase, domain 2"/>
    <property type="match status" value="1"/>
</dbReference>
<dbReference type="OrthoDB" id="240216at2759"/>
<dbReference type="HOGENOM" id="CLU_013513_5_0_1"/>
<gene>
    <name evidence="7" type="ORF">BATDEDRAFT_35927</name>
</gene>
<evidence type="ECO:0000256" key="5">
    <source>
        <dbReference type="RuleBase" id="RU003801"/>
    </source>
</evidence>
<organism evidence="7 8">
    <name type="scientific">Batrachochytrium dendrobatidis (strain JAM81 / FGSC 10211)</name>
    <name type="common">Frog chytrid fungus</name>
    <dbReference type="NCBI Taxonomy" id="684364"/>
    <lineage>
        <taxon>Eukaryota</taxon>
        <taxon>Fungi</taxon>
        <taxon>Fungi incertae sedis</taxon>
        <taxon>Chytridiomycota</taxon>
        <taxon>Chytridiomycota incertae sedis</taxon>
        <taxon>Chytridiomycetes</taxon>
        <taxon>Rhizophydiales</taxon>
        <taxon>Rhizophydiales incertae sedis</taxon>
        <taxon>Batrachochytrium</taxon>
    </lineage>
</organism>
<accession>F4PAR2</accession>
<reference evidence="7 8" key="1">
    <citation type="submission" date="2009-12" db="EMBL/GenBank/DDBJ databases">
        <title>The draft genome of Batrachochytrium dendrobatidis.</title>
        <authorList>
            <consortium name="US DOE Joint Genome Institute (JGI-PGF)"/>
            <person name="Kuo A."/>
            <person name="Salamov A."/>
            <person name="Schmutz J."/>
            <person name="Lucas S."/>
            <person name="Pitluck S."/>
            <person name="Rosenblum E."/>
            <person name="Stajich J."/>
            <person name="Eisen M."/>
            <person name="Grigoriev I.V."/>
        </authorList>
    </citation>
    <scope>NUCLEOTIDE SEQUENCE [LARGE SCALE GENOMIC DNA]</scope>
    <source>
        <strain evidence="8">JAM81 / FGSC 10211</strain>
    </source>
</reference>
<dbReference type="AlphaFoldDB" id="F4PAR2"/>
<evidence type="ECO:0000256" key="1">
    <source>
        <dbReference type="ARBA" id="ARBA00005232"/>
    </source>
</evidence>
<keyword evidence="2 5" id="KW-0808">Transferase</keyword>
<dbReference type="InterPro" id="IPR023213">
    <property type="entry name" value="CAT-like_dom_sf"/>
</dbReference>
<comment type="similarity">
    <text evidence="1 5">Belongs to the carnitine/choline acetyltransferase family.</text>
</comment>
<evidence type="ECO:0000256" key="4">
    <source>
        <dbReference type="PIRSR" id="PIRSR600542-1"/>
    </source>
</evidence>
<evidence type="ECO:0000313" key="7">
    <source>
        <dbReference type="EMBL" id="EGF77729.1"/>
    </source>
</evidence>
<feature type="active site" description="Proton acceptor" evidence="4">
    <location>
        <position position="388"/>
    </location>
</feature>